<feature type="chain" id="PRO_5030759386" description="Saposin-like type B region 1 domain-containing protein" evidence="1">
    <location>
        <begin position="31"/>
        <end position="76"/>
    </location>
</feature>
<evidence type="ECO:0000313" key="4">
    <source>
        <dbReference type="Proteomes" id="UP000595437"/>
    </source>
</evidence>
<sequence>DIKGKRVLIDHIIIIMKFLVLFALFALASAASEPDFNDRTVKCTVCKYVMGEIEELLTDDSTEETILAKLDEVRIH</sequence>
<evidence type="ECO:0000256" key="1">
    <source>
        <dbReference type="SAM" id="SignalP"/>
    </source>
</evidence>
<protein>
    <recommendedName>
        <fullName evidence="2">Saposin-like type B region 1 domain-containing protein</fullName>
    </recommendedName>
</protein>
<dbReference type="GO" id="GO:0006629">
    <property type="term" value="P:lipid metabolic process"/>
    <property type="evidence" value="ECO:0007669"/>
    <property type="project" value="InterPro"/>
</dbReference>
<reference evidence="4" key="1">
    <citation type="submission" date="2021-01" db="EMBL/GenBank/DDBJ databases">
        <title>Caligus Genome Assembly.</title>
        <authorList>
            <person name="Gallardo-Escarate C."/>
        </authorList>
    </citation>
    <scope>NUCLEOTIDE SEQUENCE [LARGE SCALE GENOMIC DNA]</scope>
</reference>
<evidence type="ECO:0000313" key="3">
    <source>
        <dbReference type="EMBL" id="QQP37982.1"/>
    </source>
</evidence>
<dbReference type="Gene3D" id="1.10.225.10">
    <property type="entry name" value="Saposin-like"/>
    <property type="match status" value="1"/>
</dbReference>
<name>A0A7T8GUF8_CALRO</name>
<feature type="non-terminal residue" evidence="3">
    <location>
        <position position="1"/>
    </location>
</feature>
<proteinExistence type="predicted"/>
<keyword evidence="4" id="KW-1185">Reference proteome</keyword>
<dbReference type="AlphaFoldDB" id="A0A7T8GUF8"/>
<feature type="domain" description="Saposin-like type B region 1" evidence="2">
    <location>
        <begin position="42"/>
        <end position="73"/>
    </location>
</feature>
<evidence type="ECO:0000259" key="2">
    <source>
        <dbReference type="Pfam" id="PF05184"/>
    </source>
</evidence>
<dbReference type="SUPFAM" id="SSF47862">
    <property type="entry name" value="Saposin"/>
    <property type="match status" value="1"/>
</dbReference>
<dbReference type="Proteomes" id="UP000595437">
    <property type="component" value="Chromosome 13"/>
</dbReference>
<accession>A0A7T8GUF8</accession>
<dbReference type="EMBL" id="CP045902">
    <property type="protein sequence ID" value="QQP37982.1"/>
    <property type="molecule type" value="Genomic_DNA"/>
</dbReference>
<dbReference type="InterPro" id="IPR011001">
    <property type="entry name" value="Saposin-like"/>
</dbReference>
<dbReference type="InterPro" id="IPR007856">
    <property type="entry name" value="SapB_1"/>
</dbReference>
<feature type="signal peptide" evidence="1">
    <location>
        <begin position="1"/>
        <end position="30"/>
    </location>
</feature>
<organism evidence="3 4">
    <name type="scientific">Caligus rogercresseyi</name>
    <name type="common">Sea louse</name>
    <dbReference type="NCBI Taxonomy" id="217165"/>
    <lineage>
        <taxon>Eukaryota</taxon>
        <taxon>Metazoa</taxon>
        <taxon>Ecdysozoa</taxon>
        <taxon>Arthropoda</taxon>
        <taxon>Crustacea</taxon>
        <taxon>Multicrustacea</taxon>
        <taxon>Hexanauplia</taxon>
        <taxon>Copepoda</taxon>
        <taxon>Siphonostomatoida</taxon>
        <taxon>Caligidae</taxon>
        <taxon>Caligus</taxon>
    </lineage>
</organism>
<keyword evidence="1" id="KW-0732">Signal</keyword>
<gene>
    <name evidence="3" type="ORF">FKW44_018439</name>
</gene>
<dbReference type="Pfam" id="PF05184">
    <property type="entry name" value="SapB_1"/>
    <property type="match status" value="1"/>
</dbReference>